<dbReference type="SUPFAM" id="SSF109998">
    <property type="entry name" value="Triger factor/SurA peptide-binding domain-like"/>
    <property type="match status" value="1"/>
</dbReference>
<evidence type="ECO:0000256" key="12">
    <source>
        <dbReference type="SAM" id="Phobius"/>
    </source>
</evidence>
<evidence type="ECO:0000256" key="8">
    <source>
        <dbReference type="ARBA" id="ARBA00038408"/>
    </source>
</evidence>
<comment type="similarity">
    <text evidence="8">Belongs to the PpiD chaperone family.</text>
</comment>
<dbReference type="RefSeq" id="WP_035474053.1">
    <property type="nucleotide sequence ID" value="NZ_JRGF01000012.1"/>
</dbReference>
<evidence type="ECO:0000256" key="5">
    <source>
        <dbReference type="ARBA" id="ARBA00022989"/>
    </source>
</evidence>
<evidence type="ECO:0000256" key="1">
    <source>
        <dbReference type="ARBA" id="ARBA00004382"/>
    </source>
</evidence>
<dbReference type="Pfam" id="PF13616">
    <property type="entry name" value="Rotamase_3"/>
    <property type="match status" value="1"/>
</dbReference>
<gene>
    <name evidence="14" type="ORF">LG35_08885</name>
</gene>
<dbReference type="PANTHER" id="PTHR47529:SF1">
    <property type="entry name" value="PERIPLASMIC CHAPERONE PPID"/>
    <property type="match status" value="1"/>
</dbReference>
<dbReference type="Proteomes" id="UP000030889">
    <property type="component" value="Unassembled WGS sequence"/>
</dbReference>
<evidence type="ECO:0000256" key="4">
    <source>
        <dbReference type="ARBA" id="ARBA00022692"/>
    </source>
</evidence>
<organism evidence="14 15">
    <name type="scientific">Alistipes inops</name>
    <dbReference type="NCBI Taxonomy" id="1501391"/>
    <lineage>
        <taxon>Bacteria</taxon>
        <taxon>Pseudomonadati</taxon>
        <taxon>Bacteroidota</taxon>
        <taxon>Bacteroidia</taxon>
        <taxon>Bacteroidales</taxon>
        <taxon>Rikenellaceae</taxon>
        <taxon>Alistipes</taxon>
    </lineage>
</organism>
<feature type="transmembrane region" description="Helical" evidence="12">
    <location>
        <begin position="12"/>
        <end position="32"/>
    </location>
</feature>
<dbReference type="Pfam" id="PF13623">
    <property type="entry name" value="SurA_N_2"/>
    <property type="match status" value="1"/>
</dbReference>
<keyword evidence="2" id="KW-1003">Cell membrane</keyword>
<comment type="subcellular location">
    <subcellularLocation>
        <location evidence="1">Cell inner membrane</location>
        <topology evidence="1">Single-pass type II membrane protein</topology>
        <orientation evidence="1">Periplasmic side</orientation>
    </subcellularLocation>
</comment>
<dbReference type="PROSITE" id="PS50198">
    <property type="entry name" value="PPIC_PPIASE_2"/>
    <property type="match status" value="1"/>
</dbReference>
<keyword evidence="5 12" id="KW-1133">Transmembrane helix</keyword>
<reference evidence="14 15" key="1">
    <citation type="submission" date="2014-09" db="EMBL/GenBank/DDBJ databases">
        <title>Alistipes sp. 627, sp. nov., a novel member of the family Rikenellaceae isolated from human faeces.</title>
        <authorList>
            <person name="Shkoporov A.N."/>
            <person name="Chaplin A.V."/>
            <person name="Motuzova O.V."/>
            <person name="Kafarskaia L.I."/>
            <person name="Khokhlova E.V."/>
            <person name="Efimov B.A."/>
        </authorList>
    </citation>
    <scope>NUCLEOTIDE SEQUENCE [LARGE SCALE GENOMIC DNA]</scope>
    <source>
        <strain evidence="14 15">627</strain>
    </source>
</reference>
<dbReference type="SUPFAM" id="SSF54534">
    <property type="entry name" value="FKBP-like"/>
    <property type="match status" value="1"/>
</dbReference>
<keyword evidence="7" id="KW-0143">Chaperone</keyword>
<keyword evidence="15" id="KW-1185">Reference proteome</keyword>
<evidence type="ECO:0000313" key="15">
    <source>
        <dbReference type="Proteomes" id="UP000030889"/>
    </source>
</evidence>
<dbReference type="InterPro" id="IPR027304">
    <property type="entry name" value="Trigger_fact/SurA_dom_sf"/>
</dbReference>
<feature type="domain" description="PpiC" evidence="13">
    <location>
        <begin position="343"/>
        <end position="434"/>
    </location>
</feature>
<evidence type="ECO:0000256" key="3">
    <source>
        <dbReference type="ARBA" id="ARBA00022519"/>
    </source>
</evidence>
<keyword evidence="6 12" id="KW-0472">Membrane</keyword>
<keyword evidence="11" id="KW-0413">Isomerase</keyword>
<evidence type="ECO:0000256" key="11">
    <source>
        <dbReference type="PROSITE-ProRule" id="PRU00278"/>
    </source>
</evidence>
<evidence type="ECO:0000313" key="14">
    <source>
        <dbReference type="EMBL" id="KHE41339.1"/>
    </source>
</evidence>
<proteinExistence type="inferred from homology"/>
<evidence type="ECO:0000256" key="9">
    <source>
        <dbReference type="ARBA" id="ARBA00040743"/>
    </source>
</evidence>
<accession>A0ABR4YHX6</accession>
<evidence type="ECO:0000256" key="10">
    <source>
        <dbReference type="ARBA" id="ARBA00042775"/>
    </source>
</evidence>
<evidence type="ECO:0000256" key="6">
    <source>
        <dbReference type="ARBA" id="ARBA00023136"/>
    </source>
</evidence>
<keyword evidence="3" id="KW-0997">Cell inner membrane</keyword>
<dbReference type="PANTHER" id="PTHR47529">
    <property type="entry name" value="PEPTIDYL-PROLYL CIS-TRANS ISOMERASE D"/>
    <property type="match status" value="1"/>
</dbReference>
<protein>
    <recommendedName>
        <fullName evidence="9">Periplasmic chaperone PpiD</fullName>
    </recommendedName>
    <alternativeName>
        <fullName evidence="10">Periplasmic folding chaperone</fullName>
    </alternativeName>
</protein>
<dbReference type="EMBL" id="JRGF01000012">
    <property type="protein sequence ID" value="KHE41339.1"/>
    <property type="molecule type" value="Genomic_DNA"/>
</dbReference>
<dbReference type="Gene3D" id="3.10.50.40">
    <property type="match status" value="1"/>
</dbReference>
<sequence length="686" mass="74716">MASLNTLRTKGGVIVTIVIFVALLAFLIGDVFTSGSSLMNSRKMRVGEINGKNIGYVDFLNEADYMGSIYKMMWGRDAFSAQEQEMVYNLAWEQLIMDNSLKPGFDRMGMTVSEAEQLDMLDGVYLSPVVTSTFVNPSTGLFDPQFMKSFMSSVTGSDGSYAIWAFLRNQMQQERVMSKYLALVEGGFYANALEVAHGVRVSNHTYAADVIGKDYYTVPDSLVNVTQTDIKKYYDDHKEAFKQGASRNIEYVVFDVMPSDEDYAEAKRMVDDIAAEFAGSDAPMQYATLNSQTKPDANYYGEDELSAELAALAFGNGGETMSGPTLNGDEYTVSRVADVRMMPDTLGAKHILLQKGQEKLADSLVAAIRSGADFAALALDNSFDRSVFQNSGDLGRFTPAQVPAEFTDAALAANVGDVYVVESPAGLQVVQLTYKSRPVRKAQIATVTYKVDPSAATIQTAYQKASGFVTAAGGTMEGFNQAVNDAALSKRTVRIRNTDRTISGLENSKEIVRWAFNGKAGDISQIMDIDGDYYVAALVDVKEEGYAPLAQVSAQITKTLLNREKARIIEKEMAGGTLEEAARAADVEVESVSGVKWSAFYIPEVGVEPQLIGAVSAVPAGELSLPVEGVSGVYRFVVTDVQTSGEATDESERVRLNTNALNYVGERTMQALTEESDVTDMRVRFF</sequence>
<keyword evidence="11" id="KW-0697">Rotamase</keyword>
<keyword evidence="4 12" id="KW-0812">Transmembrane</keyword>
<dbReference type="InterPro" id="IPR046357">
    <property type="entry name" value="PPIase_dom_sf"/>
</dbReference>
<evidence type="ECO:0000256" key="7">
    <source>
        <dbReference type="ARBA" id="ARBA00023186"/>
    </source>
</evidence>
<comment type="caution">
    <text evidence="14">The sequence shown here is derived from an EMBL/GenBank/DDBJ whole genome shotgun (WGS) entry which is preliminary data.</text>
</comment>
<evidence type="ECO:0000256" key="2">
    <source>
        <dbReference type="ARBA" id="ARBA00022475"/>
    </source>
</evidence>
<dbReference type="InterPro" id="IPR052029">
    <property type="entry name" value="PpiD_chaperone"/>
</dbReference>
<evidence type="ECO:0000259" key="13">
    <source>
        <dbReference type="PROSITE" id="PS50198"/>
    </source>
</evidence>
<name>A0ABR4YHX6_9BACT</name>
<dbReference type="InterPro" id="IPR000297">
    <property type="entry name" value="PPIase_PpiC"/>
</dbReference>